<feature type="signal peptide" evidence="1">
    <location>
        <begin position="1"/>
        <end position="20"/>
    </location>
</feature>
<dbReference type="SMART" id="SM00894">
    <property type="entry name" value="Excalibur"/>
    <property type="match status" value="1"/>
</dbReference>
<dbReference type="EMBL" id="JBHTCE010000001">
    <property type="protein sequence ID" value="MFC7389810.1"/>
    <property type="molecule type" value="Genomic_DNA"/>
</dbReference>
<sequence length="87" mass="9598">MKKILLVLSTFVLMIGLSVAPTESVDAAAKRFKNCTELNKVFKGGVAKSKTTKNKGGKTRYTPYVNKALYDANKLKDRDQDGIACER</sequence>
<dbReference type="InterPro" id="IPR008613">
    <property type="entry name" value="Excalibur_Ca-bd_domain"/>
</dbReference>
<dbReference type="Proteomes" id="UP001596439">
    <property type="component" value="Unassembled WGS sequence"/>
</dbReference>
<evidence type="ECO:0000256" key="1">
    <source>
        <dbReference type="SAM" id="SignalP"/>
    </source>
</evidence>
<evidence type="ECO:0000259" key="2">
    <source>
        <dbReference type="SMART" id="SM00894"/>
    </source>
</evidence>
<comment type="caution">
    <text evidence="3">The sequence shown here is derived from an EMBL/GenBank/DDBJ whole genome shotgun (WGS) entry which is preliminary data.</text>
</comment>
<gene>
    <name evidence="3" type="ORF">ACFQO8_06600</name>
</gene>
<reference evidence="4" key="1">
    <citation type="journal article" date="2019" name="Int. J. Syst. Evol. Microbiol.">
        <title>The Global Catalogue of Microorganisms (GCM) 10K type strain sequencing project: providing services to taxonomists for standard genome sequencing and annotation.</title>
        <authorList>
            <consortium name="The Broad Institute Genomics Platform"/>
            <consortium name="The Broad Institute Genome Sequencing Center for Infectious Disease"/>
            <person name="Wu L."/>
            <person name="Ma J."/>
        </authorList>
    </citation>
    <scope>NUCLEOTIDE SEQUENCE [LARGE SCALE GENOMIC DNA]</scope>
    <source>
        <strain evidence="4">CCUG 55590</strain>
    </source>
</reference>
<accession>A0ABW2PP10</accession>
<keyword evidence="1" id="KW-0732">Signal</keyword>
<dbReference type="Pfam" id="PF05901">
    <property type="entry name" value="Excalibur"/>
    <property type="match status" value="1"/>
</dbReference>
<dbReference type="RefSeq" id="WP_214788092.1">
    <property type="nucleotide sequence ID" value="NZ_JANIEL010000002.1"/>
</dbReference>
<keyword evidence="4" id="KW-1185">Reference proteome</keyword>
<feature type="chain" id="PRO_5045732470" evidence="1">
    <location>
        <begin position="21"/>
        <end position="87"/>
    </location>
</feature>
<protein>
    <submittedName>
        <fullName evidence="3">Excalibur calcium-binding domain-containing protein</fullName>
    </submittedName>
</protein>
<evidence type="ECO:0000313" key="3">
    <source>
        <dbReference type="EMBL" id="MFC7389810.1"/>
    </source>
</evidence>
<feature type="domain" description="Excalibur calcium-binding" evidence="2">
    <location>
        <begin position="31"/>
        <end position="86"/>
    </location>
</feature>
<organism evidence="3 4">
    <name type="scientific">Exiguobacterium aestuarii</name>
    <dbReference type="NCBI Taxonomy" id="273527"/>
    <lineage>
        <taxon>Bacteria</taxon>
        <taxon>Bacillati</taxon>
        <taxon>Bacillota</taxon>
        <taxon>Bacilli</taxon>
        <taxon>Bacillales</taxon>
        <taxon>Bacillales Family XII. Incertae Sedis</taxon>
        <taxon>Exiguobacterium</taxon>
    </lineage>
</organism>
<name>A0ABW2PP10_9BACL</name>
<proteinExistence type="predicted"/>
<evidence type="ECO:0000313" key="4">
    <source>
        <dbReference type="Proteomes" id="UP001596439"/>
    </source>
</evidence>